<protein>
    <submittedName>
        <fullName evidence="3">Ectin</fullName>
    </submittedName>
</protein>
<reference evidence="3" key="1">
    <citation type="journal article" date="2023" name="G3 (Bethesda)">
        <title>Whole genome assembly and annotation of the endangered Caribbean coral Acropora cervicornis.</title>
        <authorList>
            <person name="Selwyn J.D."/>
            <person name="Vollmer S.V."/>
        </authorList>
    </citation>
    <scope>NUCLEOTIDE SEQUENCE</scope>
    <source>
        <strain evidence="3">K2</strain>
    </source>
</reference>
<feature type="compositionally biased region" description="Low complexity" evidence="1">
    <location>
        <begin position="262"/>
        <end position="272"/>
    </location>
</feature>
<feature type="domain" description="SCP" evidence="2">
    <location>
        <begin position="24"/>
        <end position="157"/>
    </location>
</feature>
<dbReference type="SMART" id="SM00198">
    <property type="entry name" value="SCP"/>
    <property type="match status" value="1"/>
</dbReference>
<dbReference type="Pfam" id="PF00188">
    <property type="entry name" value="CAP"/>
    <property type="match status" value="1"/>
</dbReference>
<keyword evidence="4" id="KW-1185">Reference proteome</keyword>
<dbReference type="InterPro" id="IPR001283">
    <property type="entry name" value="CRISP-related"/>
</dbReference>
<feature type="compositionally biased region" description="Polar residues" evidence="1">
    <location>
        <begin position="193"/>
        <end position="203"/>
    </location>
</feature>
<evidence type="ECO:0000313" key="4">
    <source>
        <dbReference type="Proteomes" id="UP001249851"/>
    </source>
</evidence>
<dbReference type="PRINTS" id="PR00837">
    <property type="entry name" value="V5TPXLIKE"/>
</dbReference>
<name>A0AAD9QDI1_ACRCE</name>
<dbReference type="FunFam" id="3.40.33.10:FF:000010">
    <property type="entry name" value="Predicted protein"/>
    <property type="match status" value="1"/>
</dbReference>
<dbReference type="Gene3D" id="3.40.33.10">
    <property type="entry name" value="CAP"/>
    <property type="match status" value="1"/>
</dbReference>
<dbReference type="PRINTS" id="PR00838">
    <property type="entry name" value="V5ALLERGEN"/>
</dbReference>
<feature type="compositionally biased region" description="Basic and acidic residues" evidence="1">
    <location>
        <begin position="164"/>
        <end position="180"/>
    </location>
</feature>
<comment type="caution">
    <text evidence="3">The sequence shown here is derived from an EMBL/GenBank/DDBJ whole genome shotgun (WGS) entry which is preliminary data.</text>
</comment>
<gene>
    <name evidence="3" type="ORF">P5673_017928</name>
</gene>
<dbReference type="SUPFAM" id="SSF55797">
    <property type="entry name" value="PR-1-like"/>
    <property type="match status" value="1"/>
</dbReference>
<feature type="compositionally biased region" description="Polar residues" evidence="1">
    <location>
        <begin position="221"/>
        <end position="239"/>
    </location>
</feature>
<evidence type="ECO:0000313" key="3">
    <source>
        <dbReference type="EMBL" id="KAK2559319.1"/>
    </source>
</evidence>
<dbReference type="InterPro" id="IPR002413">
    <property type="entry name" value="V5_allergen-like"/>
</dbReference>
<proteinExistence type="predicted"/>
<dbReference type="Proteomes" id="UP001249851">
    <property type="component" value="Unassembled WGS sequence"/>
</dbReference>
<dbReference type="PANTHER" id="PTHR10334">
    <property type="entry name" value="CYSTEINE-RICH SECRETORY PROTEIN-RELATED"/>
    <property type="match status" value="1"/>
</dbReference>
<dbReference type="InterPro" id="IPR034113">
    <property type="entry name" value="SCP_GAPR1-like"/>
</dbReference>
<sequence>MKEIIILFITIAFRVSEVYPFQSSFIRNCLTAHNAIRALHDVPPLNWSAETAVNAQKWANHLAAIDQLQHDPSSTDGENLFYMYGGDPAQACDRAVNNWYQEIRNYDFKSPHLDDSTNHFSQLVWRGSKELGIGTAQSKSGNFFLVARYSPPGNIDGLFQDNVPDAKETTSDERQQDNKENNNNLDNRPPAQDESSSSQSKNDPNVVYFKEINVEPGPNELDNTTTQSKRPSPPQQNEAQYEPSENIGLESGLEPDAAYAKQETQQMQTTQTSNPIKLNPPSENATSIVAPREKTISEADRGANKMPADQKAQLRPVNQRLAPEQARPFYPEADMNTRTSEVEPKVIGAQVENHEPTETLLQQPLNDGGPKPVKMHEPAAGLTYVPPEVPKVPPKNPKTPLVVRLSPELALITPKKGKDFRVAIRFKDMVYSNDMQTPGTLAFEELKRNVTGALISVRNGSVIVTLGLLFSKDAIGHLNRLTLALQSGMLGGMPVALKYDSAVALPAGYLKPSQLNQPNGNGVCAQPCSKPNTCYPSGCTASCCAFHPAPRPVEVPSCLGTCDNKCYPDCDPECCSEPQQAPYTAGGVTALAPAPPSITCPGACHFTCYPECSPQCCASQYVPNPCHASCPAYCAPSCDNACCTVRKSIVNSLSKQYSKYRSAQRNLARQRYLKKRLGLRPLRPITARLERPVRPRQRSFYPRQPWRRPRPSLTLDNSGPDEYDEWAKKGEVTKHTVNLINKGLF</sequence>
<dbReference type="AlphaFoldDB" id="A0AAD9QDI1"/>
<organism evidence="3 4">
    <name type="scientific">Acropora cervicornis</name>
    <name type="common">Staghorn coral</name>
    <dbReference type="NCBI Taxonomy" id="6130"/>
    <lineage>
        <taxon>Eukaryota</taxon>
        <taxon>Metazoa</taxon>
        <taxon>Cnidaria</taxon>
        <taxon>Anthozoa</taxon>
        <taxon>Hexacorallia</taxon>
        <taxon>Scleractinia</taxon>
        <taxon>Astrocoeniina</taxon>
        <taxon>Acroporidae</taxon>
        <taxon>Acropora</taxon>
    </lineage>
</organism>
<evidence type="ECO:0000256" key="1">
    <source>
        <dbReference type="SAM" id="MobiDB-lite"/>
    </source>
</evidence>
<accession>A0AAD9QDI1</accession>
<dbReference type="InterPro" id="IPR035940">
    <property type="entry name" value="CAP_sf"/>
</dbReference>
<feature type="compositionally biased region" description="Polar residues" evidence="1">
    <location>
        <begin position="273"/>
        <end position="284"/>
    </location>
</feature>
<evidence type="ECO:0000259" key="2">
    <source>
        <dbReference type="SMART" id="SM00198"/>
    </source>
</evidence>
<dbReference type="CDD" id="cd05382">
    <property type="entry name" value="CAP_GAPR1-like"/>
    <property type="match status" value="1"/>
</dbReference>
<feature type="compositionally biased region" description="Low complexity" evidence="1">
    <location>
        <begin position="181"/>
        <end position="190"/>
    </location>
</feature>
<reference evidence="3" key="2">
    <citation type="journal article" date="2023" name="Science">
        <title>Genomic signatures of disease resistance in endangered staghorn corals.</title>
        <authorList>
            <person name="Vollmer S.V."/>
            <person name="Selwyn J.D."/>
            <person name="Despard B.A."/>
            <person name="Roesel C.L."/>
        </authorList>
    </citation>
    <scope>NUCLEOTIDE SEQUENCE</scope>
    <source>
        <strain evidence="3">K2</strain>
    </source>
</reference>
<feature type="region of interest" description="Disordered" evidence="1">
    <location>
        <begin position="694"/>
        <end position="719"/>
    </location>
</feature>
<dbReference type="InterPro" id="IPR014044">
    <property type="entry name" value="CAP_dom"/>
</dbReference>
<dbReference type="EMBL" id="JARQWQ010000040">
    <property type="protein sequence ID" value="KAK2559319.1"/>
    <property type="molecule type" value="Genomic_DNA"/>
</dbReference>
<feature type="region of interest" description="Disordered" evidence="1">
    <location>
        <begin position="156"/>
        <end position="284"/>
    </location>
</feature>